<evidence type="ECO:0000313" key="2">
    <source>
        <dbReference type="EMBL" id="SVD48419.1"/>
    </source>
</evidence>
<feature type="region of interest" description="Disordered" evidence="1">
    <location>
        <begin position="1"/>
        <end position="24"/>
    </location>
</feature>
<feature type="non-terminal residue" evidence="2">
    <location>
        <position position="24"/>
    </location>
</feature>
<gene>
    <name evidence="2" type="ORF">METZ01_LOCUS401273</name>
</gene>
<protein>
    <submittedName>
        <fullName evidence="2">Uncharacterized protein</fullName>
    </submittedName>
</protein>
<sequence length="24" mass="2685">MDITLRKRSKRNSCSMVGATGFEP</sequence>
<proteinExistence type="predicted"/>
<reference evidence="2" key="1">
    <citation type="submission" date="2018-05" db="EMBL/GenBank/DDBJ databases">
        <authorList>
            <person name="Lanie J.A."/>
            <person name="Ng W.-L."/>
            <person name="Kazmierczak K.M."/>
            <person name="Andrzejewski T.M."/>
            <person name="Davidsen T.M."/>
            <person name="Wayne K.J."/>
            <person name="Tettelin H."/>
            <person name="Glass J.I."/>
            <person name="Rusch D."/>
            <person name="Podicherti R."/>
            <person name="Tsui H.-C.T."/>
            <person name="Winkler M.E."/>
        </authorList>
    </citation>
    <scope>NUCLEOTIDE SEQUENCE</scope>
</reference>
<feature type="compositionally biased region" description="Basic residues" evidence="1">
    <location>
        <begin position="1"/>
        <end position="11"/>
    </location>
</feature>
<organism evidence="2">
    <name type="scientific">marine metagenome</name>
    <dbReference type="NCBI Taxonomy" id="408172"/>
    <lineage>
        <taxon>unclassified sequences</taxon>
        <taxon>metagenomes</taxon>
        <taxon>ecological metagenomes</taxon>
    </lineage>
</organism>
<name>A0A382VPE1_9ZZZZ</name>
<dbReference type="EMBL" id="UINC01153610">
    <property type="protein sequence ID" value="SVD48419.1"/>
    <property type="molecule type" value="Genomic_DNA"/>
</dbReference>
<dbReference type="AlphaFoldDB" id="A0A382VPE1"/>
<accession>A0A382VPE1</accession>
<evidence type="ECO:0000256" key="1">
    <source>
        <dbReference type="SAM" id="MobiDB-lite"/>
    </source>
</evidence>